<dbReference type="EMBL" id="CAGS01000308">
    <property type="protein sequence ID" value="CCF84676.1"/>
    <property type="molecule type" value="Genomic_DNA"/>
</dbReference>
<evidence type="ECO:0000259" key="10">
    <source>
        <dbReference type="PROSITE" id="PS50893"/>
    </source>
</evidence>
<proteinExistence type="predicted"/>
<name>I4EJ14_9BACT</name>
<evidence type="ECO:0000313" key="11">
    <source>
        <dbReference type="EMBL" id="CCF84676.1"/>
    </source>
</evidence>
<evidence type="ECO:0000256" key="6">
    <source>
        <dbReference type="ARBA" id="ARBA00022840"/>
    </source>
</evidence>
<dbReference type="InterPro" id="IPR027417">
    <property type="entry name" value="P-loop_NTPase"/>
</dbReference>
<protein>
    <submittedName>
        <fullName evidence="11">Iron-dicitrate transporter subunit ATP-binding component of ABC superfamily KpLE2 phage-like element</fullName>
    </submittedName>
</protein>
<evidence type="ECO:0000256" key="7">
    <source>
        <dbReference type="ARBA" id="ARBA00023004"/>
    </source>
</evidence>
<dbReference type="GO" id="GO:0016887">
    <property type="term" value="F:ATP hydrolysis activity"/>
    <property type="evidence" value="ECO:0007669"/>
    <property type="project" value="InterPro"/>
</dbReference>
<reference evidence="11 12" key="1">
    <citation type="journal article" date="2012" name="ISME J.">
        <title>Nitrification expanded: discovery, physiology and genomics of a nitrite-oxidizing bacterium from the phylum Chloroflexi.</title>
        <authorList>
            <person name="Sorokin D.Y."/>
            <person name="Lucker S."/>
            <person name="Vejmelkova D."/>
            <person name="Kostrikina N.A."/>
            <person name="Kleerebezem R."/>
            <person name="Rijpstra W.I."/>
            <person name="Damste J.S."/>
            <person name="Le Paslier D."/>
            <person name="Muyzer G."/>
            <person name="Wagner M."/>
            <person name="van Loosdrecht M.C."/>
            <person name="Daims H."/>
        </authorList>
    </citation>
    <scope>NUCLEOTIDE SEQUENCE [LARGE SCALE GENOMIC DNA]</scope>
    <source>
        <strain evidence="12">none</strain>
    </source>
</reference>
<dbReference type="PANTHER" id="PTHR42771:SF2">
    <property type="entry name" value="IRON(3+)-HYDROXAMATE IMPORT ATP-BINDING PROTEIN FHUC"/>
    <property type="match status" value="1"/>
</dbReference>
<keyword evidence="7" id="KW-0408">Iron</keyword>
<keyword evidence="12" id="KW-1185">Reference proteome</keyword>
<dbReference type="Pfam" id="PF00005">
    <property type="entry name" value="ABC_tran"/>
    <property type="match status" value="1"/>
</dbReference>
<keyword evidence="3" id="KW-1003">Cell membrane</keyword>
<dbReference type="SMART" id="SM00382">
    <property type="entry name" value="AAA"/>
    <property type="match status" value="1"/>
</dbReference>
<keyword evidence="4" id="KW-0410">Iron transport</keyword>
<evidence type="ECO:0000313" key="12">
    <source>
        <dbReference type="Proteomes" id="UP000004221"/>
    </source>
</evidence>
<dbReference type="GO" id="GO:0005524">
    <property type="term" value="F:ATP binding"/>
    <property type="evidence" value="ECO:0007669"/>
    <property type="project" value="UniProtKB-KW"/>
</dbReference>
<dbReference type="Proteomes" id="UP000004221">
    <property type="component" value="Unassembled WGS sequence"/>
</dbReference>
<dbReference type="PROSITE" id="PS00211">
    <property type="entry name" value="ABC_TRANSPORTER_1"/>
    <property type="match status" value="1"/>
</dbReference>
<organism evidence="11 12">
    <name type="scientific">Nitrolancea hollandica Lb</name>
    <dbReference type="NCBI Taxonomy" id="1129897"/>
    <lineage>
        <taxon>Bacteria</taxon>
        <taxon>Pseudomonadati</taxon>
        <taxon>Thermomicrobiota</taxon>
        <taxon>Thermomicrobia</taxon>
        <taxon>Sphaerobacterales</taxon>
        <taxon>Sphaerobacterineae</taxon>
        <taxon>Sphaerobacteraceae</taxon>
        <taxon>Nitrolancea</taxon>
    </lineage>
</organism>
<keyword evidence="5" id="KW-0547">Nucleotide-binding</keyword>
<feature type="domain" description="ABC transporter" evidence="10">
    <location>
        <begin position="12"/>
        <end position="248"/>
    </location>
</feature>
<evidence type="ECO:0000256" key="3">
    <source>
        <dbReference type="ARBA" id="ARBA00022475"/>
    </source>
</evidence>
<dbReference type="SUPFAM" id="SSF52540">
    <property type="entry name" value="P-loop containing nucleoside triphosphate hydrolases"/>
    <property type="match status" value="1"/>
</dbReference>
<comment type="subcellular location">
    <subcellularLocation>
        <location evidence="1">Cell membrane</location>
        <topology evidence="1">Peripheral membrane protein</topology>
    </subcellularLocation>
</comment>
<dbReference type="AlphaFoldDB" id="I4EJ14"/>
<dbReference type="InterPro" id="IPR017871">
    <property type="entry name" value="ABC_transporter-like_CS"/>
</dbReference>
<accession>I4EJ14</accession>
<dbReference type="Gene3D" id="3.40.50.300">
    <property type="entry name" value="P-loop containing nucleotide triphosphate hydrolases"/>
    <property type="match status" value="1"/>
</dbReference>
<dbReference type="GO" id="GO:0005886">
    <property type="term" value="C:plasma membrane"/>
    <property type="evidence" value="ECO:0007669"/>
    <property type="project" value="UniProtKB-SubCell"/>
</dbReference>
<evidence type="ECO:0000256" key="4">
    <source>
        <dbReference type="ARBA" id="ARBA00022496"/>
    </source>
</evidence>
<dbReference type="GO" id="GO:0006826">
    <property type="term" value="P:iron ion transport"/>
    <property type="evidence" value="ECO:0007669"/>
    <property type="project" value="UniProtKB-KW"/>
</dbReference>
<dbReference type="InterPro" id="IPR003593">
    <property type="entry name" value="AAA+_ATPase"/>
</dbReference>
<dbReference type="InterPro" id="IPR051535">
    <property type="entry name" value="Siderophore_ABC-ATPase"/>
</dbReference>
<dbReference type="PROSITE" id="PS50893">
    <property type="entry name" value="ABC_TRANSPORTER_2"/>
    <property type="match status" value="1"/>
</dbReference>
<dbReference type="PANTHER" id="PTHR42771">
    <property type="entry name" value="IRON(3+)-HYDROXAMATE IMPORT ATP-BINDING PROTEIN FHUC"/>
    <property type="match status" value="1"/>
</dbReference>
<keyword evidence="2" id="KW-0813">Transport</keyword>
<comment type="caution">
    <text evidence="11">The sequence shown here is derived from an EMBL/GenBank/DDBJ whole genome shotgun (WGS) entry which is preliminary data.</text>
</comment>
<keyword evidence="8" id="KW-0406">Ion transport</keyword>
<evidence type="ECO:0000256" key="9">
    <source>
        <dbReference type="ARBA" id="ARBA00023136"/>
    </source>
</evidence>
<sequence length="286" mass="31155">MSNPEVACMTTLRADALSLAYEKTMIIDGLHLTIPTGRMTALVGRNGSGKSTLLRALARLLKPQGGAVFLDNVSIFTMSTKAVAKQLGILPQSPVAPEGVTVRELVAQGRYPHQRWLQRWSQDDERMVERALAATSMTGLADRPLETLSGGQRQKAWIAMALAQETAFMLLDEPTTFLDIAHQMEVLDLLYDLNATEGRTVVMVLHDLNQASRYAHHLVALREGRVAAEGAPAEIVTEDLIRDVFGIDCRIVVDPVAGTPLCVPVGRHVDVARSDGCSPGPLELKW</sequence>
<evidence type="ECO:0000256" key="8">
    <source>
        <dbReference type="ARBA" id="ARBA00023065"/>
    </source>
</evidence>
<dbReference type="CDD" id="cd03214">
    <property type="entry name" value="ABC_Iron-Siderophores_B12_Hemin"/>
    <property type="match status" value="1"/>
</dbReference>
<keyword evidence="9" id="KW-0472">Membrane</keyword>
<evidence type="ECO:0000256" key="5">
    <source>
        <dbReference type="ARBA" id="ARBA00022741"/>
    </source>
</evidence>
<keyword evidence="6 11" id="KW-0067">ATP-binding</keyword>
<evidence type="ECO:0000256" key="2">
    <source>
        <dbReference type="ARBA" id="ARBA00022448"/>
    </source>
</evidence>
<gene>
    <name evidence="11" type="primary">fecE</name>
    <name evidence="11" type="ORF">NITHO_3760005</name>
</gene>
<dbReference type="FunFam" id="3.40.50.300:FF:000134">
    <property type="entry name" value="Iron-enterobactin ABC transporter ATP-binding protein"/>
    <property type="match status" value="1"/>
</dbReference>
<evidence type="ECO:0000256" key="1">
    <source>
        <dbReference type="ARBA" id="ARBA00004202"/>
    </source>
</evidence>
<dbReference type="InterPro" id="IPR003439">
    <property type="entry name" value="ABC_transporter-like_ATP-bd"/>
</dbReference>